<evidence type="ECO:0008006" key="4">
    <source>
        <dbReference type="Google" id="ProtNLM"/>
    </source>
</evidence>
<feature type="non-terminal residue" evidence="2">
    <location>
        <position position="314"/>
    </location>
</feature>
<feature type="region of interest" description="Disordered" evidence="1">
    <location>
        <begin position="1"/>
        <end position="24"/>
    </location>
</feature>
<protein>
    <recommendedName>
        <fullName evidence="4">DNA polymerase delta subunit 3</fullName>
    </recommendedName>
</protein>
<dbReference type="GO" id="GO:0043625">
    <property type="term" value="C:delta DNA polymerase complex"/>
    <property type="evidence" value="ECO:0007669"/>
    <property type="project" value="InterPro"/>
</dbReference>
<dbReference type="OrthoDB" id="514823at2759"/>
<feature type="region of interest" description="Disordered" evidence="1">
    <location>
        <begin position="225"/>
        <end position="244"/>
    </location>
</feature>
<dbReference type="OMA" id="RRICTFE"/>
<evidence type="ECO:0000256" key="1">
    <source>
        <dbReference type="SAM" id="MobiDB-lite"/>
    </source>
</evidence>
<name>A0A087U623_STEMI</name>
<dbReference type="EMBL" id="KK118369">
    <property type="protein sequence ID" value="KFM72812.1"/>
    <property type="molecule type" value="Genomic_DNA"/>
</dbReference>
<feature type="compositionally biased region" description="Low complexity" evidence="1">
    <location>
        <begin position="143"/>
        <end position="152"/>
    </location>
</feature>
<gene>
    <name evidence="2" type="ORF">X975_00347</name>
</gene>
<feature type="region of interest" description="Disordered" evidence="1">
    <location>
        <begin position="60"/>
        <end position="93"/>
    </location>
</feature>
<dbReference type="Pfam" id="PF09507">
    <property type="entry name" value="CDC27"/>
    <property type="match status" value="1"/>
</dbReference>
<dbReference type="AlphaFoldDB" id="A0A087U623"/>
<evidence type="ECO:0000313" key="2">
    <source>
        <dbReference type="EMBL" id="KFM72812.1"/>
    </source>
</evidence>
<feature type="compositionally biased region" description="Basic and acidic residues" evidence="1">
    <location>
        <begin position="60"/>
        <end position="78"/>
    </location>
</feature>
<feature type="compositionally biased region" description="Basic and acidic residues" evidence="1">
    <location>
        <begin position="12"/>
        <end position="21"/>
    </location>
</feature>
<feature type="compositionally biased region" description="Basic residues" evidence="1">
    <location>
        <begin position="153"/>
        <end position="168"/>
    </location>
</feature>
<accession>A0A087U623</accession>
<dbReference type="GO" id="GO:0006260">
    <property type="term" value="P:DNA replication"/>
    <property type="evidence" value="ECO:0007669"/>
    <property type="project" value="InterPro"/>
</dbReference>
<evidence type="ECO:0000313" key="3">
    <source>
        <dbReference type="Proteomes" id="UP000054359"/>
    </source>
</evidence>
<feature type="compositionally biased region" description="Polar residues" evidence="1">
    <location>
        <begin position="1"/>
        <end position="11"/>
    </location>
</feature>
<feature type="region of interest" description="Disordered" evidence="1">
    <location>
        <begin position="133"/>
        <end position="218"/>
    </location>
</feature>
<dbReference type="InterPro" id="IPR019038">
    <property type="entry name" value="POLD3"/>
</dbReference>
<keyword evidence="3" id="KW-1185">Reference proteome</keyword>
<dbReference type="Proteomes" id="UP000054359">
    <property type="component" value="Unassembled WGS sequence"/>
</dbReference>
<reference evidence="2 3" key="1">
    <citation type="submission" date="2013-11" db="EMBL/GenBank/DDBJ databases">
        <title>Genome sequencing of Stegodyphus mimosarum.</title>
        <authorList>
            <person name="Bechsgaard J."/>
        </authorList>
    </citation>
    <scope>NUCLEOTIDE SEQUENCE [LARGE SCALE GENOMIC DNA]</scope>
</reference>
<proteinExistence type="predicted"/>
<feature type="compositionally biased region" description="Acidic residues" evidence="1">
    <location>
        <begin position="193"/>
        <end position="203"/>
    </location>
</feature>
<feature type="compositionally biased region" description="Basic and acidic residues" evidence="1">
    <location>
        <begin position="204"/>
        <end position="216"/>
    </location>
</feature>
<feature type="compositionally biased region" description="Polar residues" evidence="1">
    <location>
        <begin position="81"/>
        <end position="93"/>
    </location>
</feature>
<organism evidence="2 3">
    <name type="scientific">Stegodyphus mimosarum</name>
    <name type="common">African social velvet spider</name>
    <dbReference type="NCBI Taxonomy" id="407821"/>
    <lineage>
        <taxon>Eukaryota</taxon>
        <taxon>Metazoa</taxon>
        <taxon>Ecdysozoa</taxon>
        <taxon>Arthropoda</taxon>
        <taxon>Chelicerata</taxon>
        <taxon>Arachnida</taxon>
        <taxon>Araneae</taxon>
        <taxon>Araneomorphae</taxon>
        <taxon>Entelegynae</taxon>
        <taxon>Eresoidea</taxon>
        <taxon>Eresidae</taxon>
        <taxon>Stegodyphus</taxon>
    </lineage>
</organism>
<sequence length="314" mass="35393">MQNSISLTVVTQKDDKKEKIGKSPLITEENRNVEVLQNVKETKKSPEKKEKNTLMAMWQKNEKSSNVKKESTRVEGKGKNKSNQEAAKNLGKSNIMSLFSKQAEKNASNLNKKSSVANPLVEQEITLACDVKSMNASCKDPGSKVSKSVSKSSQKRKSSERKSNKVAKQKKDSDSEDEFQPKAKKHRRICTFEESESDSESEEAQDKALRNIHIPEDPTTVIMQESEDSEDPIPPTPPVIPKGKSRILKTVKKTYQDDEGFFVTKTEKELVSASEDEEDPLTAKAKELISEETVNRNHYINRKQASLISFFKQK</sequence>